<dbReference type="Gene3D" id="3.40.50.2000">
    <property type="entry name" value="Glycogen Phosphorylase B"/>
    <property type="match status" value="2"/>
</dbReference>
<dbReference type="AlphaFoldDB" id="A0A9X3J635"/>
<proteinExistence type="predicted"/>
<dbReference type="SUPFAM" id="SSF53756">
    <property type="entry name" value="UDP-Glycosyltransferase/glycogen phosphorylase"/>
    <property type="match status" value="1"/>
</dbReference>
<keyword evidence="2" id="KW-1185">Reference proteome</keyword>
<organism evidence="1 2">
    <name type="scientific">Draconibacterium aestuarii</name>
    <dbReference type="NCBI Taxonomy" id="2998507"/>
    <lineage>
        <taxon>Bacteria</taxon>
        <taxon>Pseudomonadati</taxon>
        <taxon>Bacteroidota</taxon>
        <taxon>Bacteroidia</taxon>
        <taxon>Marinilabiliales</taxon>
        <taxon>Prolixibacteraceae</taxon>
        <taxon>Draconibacterium</taxon>
    </lineage>
</organism>
<gene>
    <name evidence="1" type="ORF">OU798_11890</name>
</gene>
<dbReference type="EMBL" id="JAPOHD010000027">
    <property type="protein sequence ID" value="MCY1721048.1"/>
    <property type="molecule type" value="Genomic_DNA"/>
</dbReference>
<evidence type="ECO:0008006" key="3">
    <source>
        <dbReference type="Google" id="ProtNLM"/>
    </source>
</evidence>
<accession>A0A9X3J635</accession>
<sequence length="431" mass="50018">MKKVLIITYYWPPSGGVGVHRCLKFAKYLRDFGWEPIIYTAENAQYPVYDTTNEKEIPKNLEVLKYPIWEPYNLFRKVSGRKSSEPANPMYVRDKKQSSIDKFSIWFRGNFFIPDARCFWIRPSIKYLSKYLNNNSVDAILTDGPPHTNTRIGYLLSKKFNIPWLADFQDPWTQVDYYKLLKTTKLADWRHRRMERQVFEQSKKITIASPSWAKDLEEIGASNVSPIFWGYDESDFANSIEGKNDSFSIVHAGLLGFDRSPDVFLKVLKDLCTEIPEFALNLKLDFAGQVDYSIKTLIQQNGLNDNFVEHGNVVRAKAIEMTRKAAILLLPLNKADNVKGRIPGKLFECIRARKPILCLGTLGTDVSKIIDETESGVSFEYDDYDQIKSYLTERFKLFQEHKNTLPESDYKKYNVRNQVKNIAEYLDEIIL</sequence>
<evidence type="ECO:0000313" key="1">
    <source>
        <dbReference type="EMBL" id="MCY1721048.1"/>
    </source>
</evidence>
<name>A0A9X3J635_9BACT</name>
<protein>
    <recommendedName>
        <fullName evidence="3">Glycosyl transferase family 1</fullName>
    </recommendedName>
</protein>
<evidence type="ECO:0000313" key="2">
    <source>
        <dbReference type="Proteomes" id="UP001145087"/>
    </source>
</evidence>
<dbReference type="RefSeq" id="WP_343333382.1">
    <property type="nucleotide sequence ID" value="NZ_JAPOHD010000027.1"/>
</dbReference>
<reference evidence="1" key="1">
    <citation type="submission" date="2022-11" db="EMBL/GenBank/DDBJ databases">
        <title>Marilongibacter aestuarii gen. nov., sp. nov., isolated from tidal flat sediment.</title>
        <authorList>
            <person name="Jiayan W."/>
        </authorList>
    </citation>
    <scope>NUCLEOTIDE SEQUENCE</scope>
    <source>
        <strain evidence="1">Z1-6</strain>
    </source>
</reference>
<comment type="caution">
    <text evidence="1">The sequence shown here is derived from an EMBL/GenBank/DDBJ whole genome shotgun (WGS) entry which is preliminary data.</text>
</comment>
<dbReference type="Proteomes" id="UP001145087">
    <property type="component" value="Unassembled WGS sequence"/>
</dbReference>